<evidence type="ECO:0000256" key="1">
    <source>
        <dbReference type="SAM" id="MobiDB-lite"/>
    </source>
</evidence>
<sequence length="73" mass="7877">MPQPTSRCAYRTTGPRDHVVGGPLGAPSRLASELACAGGPLAFSARTLSRLYWALETCGEDEQRSHRANAFRC</sequence>
<evidence type="ECO:0000313" key="2">
    <source>
        <dbReference type="EnsemblPlants" id="KQL02463"/>
    </source>
</evidence>
<dbReference type="Gramene" id="KQL02463">
    <property type="protein sequence ID" value="KQL02463"/>
    <property type="gene ID" value="SETIT_016012mg"/>
</dbReference>
<accession>K3YP20</accession>
<organism evidence="2 3">
    <name type="scientific">Setaria italica</name>
    <name type="common">Foxtail millet</name>
    <name type="synonym">Panicum italicum</name>
    <dbReference type="NCBI Taxonomy" id="4555"/>
    <lineage>
        <taxon>Eukaryota</taxon>
        <taxon>Viridiplantae</taxon>
        <taxon>Streptophyta</taxon>
        <taxon>Embryophyta</taxon>
        <taxon>Tracheophyta</taxon>
        <taxon>Spermatophyta</taxon>
        <taxon>Magnoliopsida</taxon>
        <taxon>Liliopsida</taxon>
        <taxon>Poales</taxon>
        <taxon>Poaceae</taxon>
        <taxon>PACMAD clade</taxon>
        <taxon>Panicoideae</taxon>
        <taxon>Panicodae</taxon>
        <taxon>Paniceae</taxon>
        <taxon>Cenchrinae</taxon>
        <taxon>Setaria</taxon>
    </lineage>
</organism>
<proteinExistence type="predicted"/>
<dbReference type="EMBL" id="AGNK02003976">
    <property type="status" value="NOT_ANNOTATED_CDS"/>
    <property type="molecule type" value="Genomic_DNA"/>
</dbReference>
<dbReference type="Proteomes" id="UP000004995">
    <property type="component" value="Unassembled WGS sequence"/>
</dbReference>
<reference evidence="3" key="1">
    <citation type="journal article" date="2012" name="Nat. Biotechnol.">
        <title>Reference genome sequence of the model plant Setaria.</title>
        <authorList>
            <person name="Bennetzen J.L."/>
            <person name="Schmutz J."/>
            <person name="Wang H."/>
            <person name="Percifield R."/>
            <person name="Hawkins J."/>
            <person name="Pontaroli A.C."/>
            <person name="Estep M."/>
            <person name="Feng L."/>
            <person name="Vaughn J.N."/>
            <person name="Grimwood J."/>
            <person name="Jenkins J."/>
            <person name="Barry K."/>
            <person name="Lindquist E."/>
            <person name="Hellsten U."/>
            <person name="Deshpande S."/>
            <person name="Wang X."/>
            <person name="Wu X."/>
            <person name="Mitros T."/>
            <person name="Triplett J."/>
            <person name="Yang X."/>
            <person name="Ye C.Y."/>
            <person name="Mauro-Herrera M."/>
            <person name="Wang L."/>
            <person name="Li P."/>
            <person name="Sharma M."/>
            <person name="Sharma R."/>
            <person name="Ronald P.C."/>
            <person name="Panaud O."/>
            <person name="Kellogg E.A."/>
            <person name="Brutnell T.P."/>
            <person name="Doust A.N."/>
            <person name="Tuskan G.A."/>
            <person name="Rokhsar D."/>
            <person name="Devos K.M."/>
        </authorList>
    </citation>
    <scope>NUCLEOTIDE SEQUENCE [LARGE SCALE GENOMIC DNA]</scope>
    <source>
        <strain evidence="3">cv. Yugu1</strain>
    </source>
</reference>
<dbReference type="AlphaFoldDB" id="K3YP20"/>
<evidence type="ECO:0000313" key="3">
    <source>
        <dbReference type="Proteomes" id="UP000004995"/>
    </source>
</evidence>
<reference evidence="2" key="2">
    <citation type="submission" date="2018-08" db="UniProtKB">
        <authorList>
            <consortium name="EnsemblPlants"/>
        </authorList>
    </citation>
    <scope>IDENTIFICATION</scope>
    <source>
        <strain evidence="2">Yugu1</strain>
    </source>
</reference>
<dbReference type="InParanoid" id="K3YP20"/>
<name>K3YP20_SETIT</name>
<protein>
    <submittedName>
        <fullName evidence="2">Uncharacterized protein</fullName>
    </submittedName>
</protein>
<keyword evidence="3" id="KW-1185">Reference proteome</keyword>
<dbReference type="HOGENOM" id="CLU_2709521_0_0_1"/>
<dbReference type="EnsemblPlants" id="KQL02463">
    <property type="protein sequence ID" value="KQL02463"/>
    <property type="gene ID" value="SETIT_016012mg"/>
</dbReference>
<feature type="region of interest" description="Disordered" evidence="1">
    <location>
        <begin position="1"/>
        <end position="24"/>
    </location>
</feature>